<accession>A0AAE1FEK7</accession>
<proteinExistence type="predicted"/>
<reference evidence="1" key="1">
    <citation type="submission" date="2023-10" db="EMBL/GenBank/DDBJ databases">
        <title>Genome assemblies of two species of porcelain crab, Petrolisthes cinctipes and Petrolisthes manimaculis (Anomura: Porcellanidae).</title>
        <authorList>
            <person name="Angst P."/>
        </authorList>
    </citation>
    <scope>NUCLEOTIDE SEQUENCE</scope>
    <source>
        <strain evidence="1">PB745_01</strain>
        <tissue evidence="1">Gill</tissue>
    </source>
</reference>
<gene>
    <name evidence="1" type="ORF">Pcinc_021960</name>
</gene>
<evidence type="ECO:0000313" key="1">
    <source>
        <dbReference type="EMBL" id="KAK3872999.1"/>
    </source>
</evidence>
<evidence type="ECO:0000313" key="2">
    <source>
        <dbReference type="Proteomes" id="UP001286313"/>
    </source>
</evidence>
<dbReference type="EMBL" id="JAWQEG010002276">
    <property type="protein sequence ID" value="KAK3872999.1"/>
    <property type="molecule type" value="Genomic_DNA"/>
</dbReference>
<dbReference type="AlphaFoldDB" id="A0AAE1FEK7"/>
<comment type="caution">
    <text evidence="1">The sequence shown here is derived from an EMBL/GenBank/DDBJ whole genome shotgun (WGS) entry which is preliminary data.</text>
</comment>
<name>A0AAE1FEK7_PETCI</name>
<keyword evidence="2" id="KW-1185">Reference proteome</keyword>
<dbReference type="Proteomes" id="UP001286313">
    <property type="component" value="Unassembled WGS sequence"/>
</dbReference>
<organism evidence="1 2">
    <name type="scientific">Petrolisthes cinctipes</name>
    <name type="common">Flat porcelain crab</name>
    <dbReference type="NCBI Taxonomy" id="88211"/>
    <lineage>
        <taxon>Eukaryota</taxon>
        <taxon>Metazoa</taxon>
        <taxon>Ecdysozoa</taxon>
        <taxon>Arthropoda</taxon>
        <taxon>Crustacea</taxon>
        <taxon>Multicrustacea</taxon>
        <taxon>Malacostraca</taxon>
        <taxon>Eumalacostraca</taxon>
        <taxon>Eucarida</taxon>
        <taxon>Decapoda</taxon>
        <taxon>Pleocyemata</taxon>
        <taxon>Anomura</taxon>
        <taxon>Galatheoidea</taxon>
        <taxon>Porcellanidae</taxon>
        <taxon>Petrolisthes</taxon>
    </lineage>
</organism>
<sequence>MAPTPTMEPMTVDEEWRRMAREHPVMRMTRNDKARTSWCDQFSLAHMGLGRTTNTVGPAQFHVWGYIFDTSKMMGVHCLHRREEISPCSMQLP</sequence>
<protein>
    <submittedName>
        <fullName evidence="1">Uncharacterized protein</fullName>
    </submittedName>
</protein>